<dbReference type="GO" id="GO:0016491">
    <property type="term" value="F:oxidoreductase activity"/>
    <property type="evidence" value="ECO:0007669"/>
    <property type="project" value="UniProtKB-KW"/>
</dbReference>
<reference evidence="3" key="1">
    <citation type="submission" date="2021-03" db="EMBL/GenBank/DDBJ databases">
        <title>Whole genome sequence of Streptomyces bomunensis MMS17-BM035.</title>
        <authorList>
            <person name="Lee J.H."/>
        </authorList>
    </citation>
    <scope>NUCLEOTIDE SEQUENCE</scope>
    <source>
        <strain evidence="3">MMS17-BM035</strain>
    </source>
</reference>
<dbReference type="InterPro" id="IPR020471">
    <property type="entry name" value="AKR"/>
</dbReference>
<organism evidence="3 4">
    <name type="scientific">Streptomyces montanisoli</name>
    <dbReference type="NCBI Taxonomy" id="2798581"/>
    <lineage>
        <taxon>Bacteria</taxon>
        <taxon>Bacillati</taxon>
        <taxon>Actinomycetota</taxon>
        <taxon>Actinomycetes</taxon>
        <taxon>Kitasatosporales</taxon>
        <taxon>Streptomycetaceae</taxon>
        <taxon>Streptomyces</taxon>
    </lineage>
</organism>
<dbReference type="Proteomes" id="UP000670475">
    <property type="component" value="Unassembled WGS sequence"/>
</dbReference>
<gene>
    <name evidence="3" type="ORF">JFN87_17380</name>
</gene>
<dbReference type="CDD" id="cd19088">
    <property type="entry name" value="AKR_AKR13B1"/>
    <property type="match status" value="1"/>
</dbReference>
<dbReference type="PANTHER" id="PTHR43625:SF40">
    <property type="entry name" value="ALDO-KETO REDUCTASE YAKC [NADP(+)]"/>
    <property type="match status" value="1"/>
</dbReference>
<dbReference type="NCBIfam" id="NF007695">
    <property type="entry name" value="PRK10376.1"/>
    <property type="match status" value="1"/>
</dbReference>
<dbReference type="AlphaFoldDB" id="A0A940RVP3"/>
<evidence type="ECO:0000313" key="4">
    <source>
        <dbReference type="Proteomes" id="UP000670475"/>
    </source>
</evidence>
<sequence length="290" mass="29940">MSSAPRGTDTTFALGGTLTVPRLGFGAMQLPGPVGGPARSPVESAVVARRAVELGALHIDTAAFYFSAGGVRANDILRRALHPYPEGLSIATKVGPIRNEDGEMVGEADPGQLRAAVRQNLKDLDLDALDLVYLRVGRLSGSNGAPLGDRFAALARLRDEGLIRHLGVSNVTGAQLAEARAIAPVAAVQNRYGVLDQDDDALVDTCAAAGIAFVPFFALGGSGGSLSDAALRKVAERHGATAHQVAIAWGLARSPAVVQIPGTASLAHLEENMASARISLTEEDMALLAA</sequence>
<dbReference type="GO" id="GO:0005737">
    <property type="term" value="C:cytoplasm"/>
    <property type="evidence" value="ECO:0007669"/>
    <property type="project" value="TreeGrafter"/>
</dbReference>
<evidence type="ECO:0000256" key="1">
    <source>
        <dbReference type="ARBA" id="ARBA00023002"/>
    </source>
</evidence>
<dbReference type="SUPFAM" id="SSF51430">
    <property type="entry name" value="NAD(P)-linked oxidoreductase"/>
    <property type="match status" value="1"/>
</dbReference>
<dbReference type="Pfam" id="PF00248">
    <property type="entry name" value="Aldo_ket_red"/>
    <property type="match status" value="1"/>
</dbReference>
<comment type="caution">
    <text evidence="3">The sequence shown here is derived from an EMBL/GenBank/DDBJ whole genome shotgun (WGS) entry which is preliminary data.</text>
</comment>
<dbReference type="PANTHER" id="PTHR43625">
    <property type="entry name" value="AFLATOXIN B1 ALDEHYDE REDUCTASE"/>
    <property type="match status" value="1"/>
</dbReference>
<accession>A0A940RVP3</accession>
<keyword evidence="4" id="KW-1185">Reference proteome</keyword>
<dbReference type="InterPro" id="IPR023210">
    <property type="entry name" value="NADP_OxRdtase_dom"/>
</dbReference>
<dbReference type="InterPro" id="IPR036812">
    <property type="entry name" value="NAD(P)_OxRdtase_dom_sf"/>
</dbReference>
<evidence type="ECO:0000259" key="2">
    <source>
        <dbReference type="Pfam" id="PF00248"/>
    </source>
</evidence>
<dbReference type="Gene3D" id="3.20.20.100">
    <property type="entry name" value="NADP-dependent oxidoreductase domain"/>
    <property type="match status" value="1"/>
</dbReference>
<proteinExistence type="predicted"/>
<dbReference type="EMBL" id="JAGIQL010000066">
    <property type="protein sequence ID" value="MBP0459262.1"/>
    <property type="molecule type" value="Genomic_DNA"/>
</dbReference>
<name>A0A940RVP3_9ACTN</name>
<dbReference type="InterPro" id="IPR050791">
    <property type="entry name" value="Aldo-Keto_reductase"/>
</dbReference>
<dbReference type="PRINTS" id="PR00069">
    <property type="entry name" value="ALDKETRDTASE"/>
</dbReference>
<dbReference type="RefSeq" id="WP_209341003.1">
    <property type="nucleotide sequence ID" value="NZ_JAGIQL010000066.1"/>
</dbReference>
<feature type="domain" description="NADP-dependent oxidoreductase" evidence="2">
    <location>
        <begin position="22"/>
        <end position="288"/>
    </location>
</feature>
<keyword evidence="1" id="KW-0560">Oxidoreductase</keyword>
<evidence type="ECO:0000313" key="3">
    <source>
        <dbReference type="EMBL" id="MBP0459262.1"/>
    </source>
</evidence>
<protein>
    <submittedName>
        <fullName evidence="3">Oxidoreductase</fullName>
    </submittedName>
</protein>